<organism evidence="2 3">
    <name type="scientific">Digitaria exilis</name>
    <dbReference type="NCBI Taxonomy" id="1010633"/>
    <lineage>
        <taxon>Eukaryota</taxon>
        <taxon>Viridiplantae</taxon>
        <taxon>Streptophyta</taxon>
        <taxon>Embryophyta</taxon>
        <taxon>Tracheophyta</taxon>
        <taxon>Spermatophyta</taxon>
        <taxon>Magnoliopsida</taxon>
        <taxon>Liliopsida</taxon>
        <taxon>Poales</taxon>
        <taxon>Poaceae</taxon>
        <taxon>PACMAD clade</taxon>
        <taxon>Panicoideae</taxon>
        <taxon>Panicodae</taxon>
        <taxon>Paniceae</taxon>
        <taxon>Anthephorinae</taxon>
        <taxon>Digitaria</taxon>
    </lineage>
</organism>
<dbReference type="InterPro" id="IPR002156">
    <property type="entry name" value="RNaseH_domain"/>
</dbReference>
<dbReference type="InterPro" id="IPR053151">
    <property type="entry name" value="RNase_H-like"/>
</dbReference>
<dbReference type="PANTHER" id="PTHR47723:SF24">
    <property type="entry name" value="RNASE H TYPE-1 DOMAIN-CONTAINING PROTEIN"/>
    <property type="match status" value="1"/>
</dbReference>
<evidence type="ECO:0000313" key="3">
    <source>
        <dbReference type="Proteomes" id="UP000636709"/>
    </source>
</evidence>
<feature type="domain" description="RNase H type-1" evidence="1">
    <location>
        <begin position="34"/>
        <end position="153"/>
    </location>
</feature>
<dbReference type="Pfam" id="PF13456">
    <property type="entry name" value="RVT_3"/>
    <property type="match status" value="1"/>
</dbReference>
<accession>A0A835FR82</accession>
<dbReference type="AlphaFoldDB" id="A0A835FR82"/>
<comment type="caution">
    <text evidence="2">The sequence shown here is derived from an EMBL/GenBank/DDBJ whole genome shotgun (WGS) entry which is preliminary data.</text>
</comment>
<dbReference type="Gene3D" id="3.30.420.10">
    <property type="entry name" value="Ribonuclease H-like superfamily/Ribonuclease H"/>
    <property type="match status" value="1"/>
</dbReference>
<evidence type="ECO:0000313" key="2">
    <source>
        <dbReference type="EMBL" id="KAF8769630.1"/>
    </source>
</evidence>
<dbReference type="OrthoDB" id="1166192at2759"/>
<dbReference type="EMBL" id="JACEFO010000430">
    <property type="protein sequence ID" value="KAF8769630.1"/>
    <property type="molecule type" value="Genomic_DNA"/>
</dbReference>
<dbReference type="SUPFAM" id="SSF53098">
    <property type="entry name" value="Ribonuclease H-like"/>
    <property type="match status" value="1"/>
</dbReference>
<dbReference type="InterPro" id="IPR036397">
    <property type="entry name" value="RNaseH_sf"/>
</dbReference>
<evidence type="ECO:0000259" key="1">
    <source>
        <dbReference type="Pfam" id="PF13456"/>
    </source>
</evidence>
<dbReference type="InterPro" id="IPR044730">
    <property type="entry name" value="RNase_H-like_dom_plant"/>
</dbReference>
<gene>
    <name evidence="2" type="ORF">HU200_006226</name>
</gene>
<dbReference type="InterPro" id="IPR012337">
    <property type="entry name" value="RNaseH-like_sf"/>
</dbReference>
<reference evidence="2" key="1">
    <citation type="submission" date="2020-07" db="EMBL/GenBank/DDBJ databases">
        <title>Genome sequence and genetic diversity analysis of an under-domesticated orphan crop, white fonio (Digitaria exilis).</title>
        <authorList>
            <person name="Bennetzen J.L."/>
            <person name="Chen S."/>
            <person name="Ma X."/>
            <person name="Wang X."/>
            <person name="Yssel A.E.J."/>
            <person name="Chaluvadi S.R."/>
            <person name="Johnson M."/>
            <person name="Gangashetty P."/>
            <person name="Hamidou F."/>
            <person name="Sanogo M.D."/>
            <person name="Zwaenepoel A."/>
            <person name="Wallace J."/>
            <person name="Van De Peer Y."/>
            <person name="Van Deynze A."/>
        </authorList>
    </citation>
    <scope>NUCLEOTIDE SEQUENCE</scope>
    <source>
        <tissue evidence="2">Leaves</tissue>
    </source>
</reference>
<dbReference type="GO" id="GO:0003676">
    <property type="term" value="F:nucleic acid binding"/>
    <property type="evidence" value="ECO:0007669"/>
    <property type="project" value="InterPro"/>
</dbReference>
<dbReference type="Proteomes" id="UP000636709">
    <property type="component" value="Unassembled WGS sequence"/>
</dbReference>
<keyword evidence="3" id="KW-1185">Reference proteome</keyword>
<name>A0A835FR82_9POAL</name>
<dbReference type="CDD" id="cd06222">
    <property type="entry name" value="RNase_H_like"/>
    <property type="match status" value="1"/>
</dbReference>
<protein>
    <recommendedName>
        <fullName evidence="1">RNase H type-1 domain-containing protein</fullName>
    </recommendedName>
</protein>
<proteinExistence type="predicted"/>
<dbReference type="GO" id="GO:0004523">
    <property type="term" value="F:RNA-DNA hybrid ribonuclease activity"/>
    <property type="evidence" value="ECO:0007669"/>
    <property type="project" value="InterPro"/>
</dbReference>
<sequence length="186" mass="20386">MVEDLICINIEGDNKLVRDRTKWQKPETGWWKVNTDAAFSAGSSIGAGGAIIRDAGGCLLAAAAKRYEHVHDTLTAEAMAARDGLQLAAENGYERVTLEIDCLPLFNLLQSDMGVRSSIAGLWHEIRELGKGFSFKLSFVYRDGNEAAHAYARLVSESSPVVSWLNSFSLCLLRVTEKDCNPGSYD</sequence>
<dbReference type="PANTHER" id="PTHR47723">
    <property type="entry name" value="OS05G0353850 PROTEIN"/>
    <property type="match status" value="1"/>
</dbReference>